<evidence type="ECO:0000256" key="2">
    <source>
        <dbReference type="ARBA" id="ARBA00022630"/>
    </source>
</evidence>
<dbReference type="InParanoid" id="A0A165S4G9"/>
<dbReference type="EMBL" id="KV425576">
    <property type="protein sequence ID" value="KZT24662.1"/>
    <property type="molecule type" value="Genomic_DNA"/>
</dbReference>
<protein>
    <recommendedName>
        <fullName evidence="5">FAD-binding domain-containing protein</fullName>
    </recommendedName>
</protein>
<dbReference type="InterPro" id="IPR050641">
    <property type="entry name" value="RIFMO-like"/>
</dbReference>
<dbReference type="PRINTS" id="PR00420">
    <property type="entry name" value="RNGMNOXGNASE"/>
</dbReference>
<feature type="domain" description="FAD-binding" evidence="5">
    <location>
        <begin position="6"/>
        <end position="355"/>
    </location>
</feature>
<evidence type="ECO:0000313" key="6">
    <source>
        <dbReference type="EMBL" id="KZT24662.1"/>
    </source>
</evidence>
<dbReference type="InterPro" id="IPR002938">
    <property type="entry name" value="FAD-bd"/>
</dbReference>
<dbReference type="PANTHER" id="PTHR43004">
    <property type="entry name" value="TRK SYSTEM POTASSIUM UPTAKE PROTEIN"/>
    <property type="match status" value="1"/>
</dbReference>
<organism evidence="6 7">
    <name type="scientific">Neolentinus lepideus HHB14362 ss-1</name>
    <dbReference type="NCBI Taxonomy" id="1314782"/>
    <lineage>
        <taxon>Eukaryota</taxon>
        <taxon>Fungi</taxon>
        <taxon>Dikarya</taxon>
        <taxon>Basidiomycota</taxon>
        <taxon>Agaricomycotina</taxon>
        <taxon>Agaricomycetes</taxon>
        <taxon>Gloeophyllales</taxon>
        <taxon>Gloeophyllaceae</taxon>
        <taxon>Neolentinus</taxon>
    </lineage>
</organism>
<accession>A0A165S4G9</accession>
<keyword evidence="4" id="KW-0560">Oxidoreductase</keyword>
<sequence length="563" mass="62322">MSSPSAEVLIAGAGPAGLVLALTLLHNGIPVRIIDKLTTPRVGIKGAGIQPRSLEVYKFLDVLSDILWEGRYYPHMRMYKLPGGTEPVKTWFAVEPSAPKPPTPYLNGILLGQDHLESILRRHLERRGCHVEMGTELLDFEQDSDNVVARIVKKVDGNDVLETVKVKFLVGTDGAKGIVRKHLDLKFLCETRDGTHMMIGDIRVEGLDTDHWHMWVNEKDERVLLRPSENFDNLFTFIGGGHIDYAKLANDPNALIEWIQSVTQRRDLKFGEFTWVSDYRPNIRVVDTFGKGRVFVAGDAAHVHSPTGGQGMNSSIQDSFNLGWKLALVCKGLSPLQLLSTYSEERLPIIEEMLQVTTKILDKTMTRSSDQTSAWHRGGVLLQLGVNYRWSSIVFDERVSVKEVAEKAQHAYGSALGQGEAEVVRAGDRAPDAPGLVSRFPGSSRDHPSSLFQIFRPTFHTALIFTRYPEKAAAIARFLQQKLPLGSAHSVAIVPGASSYGPHAPHAQFEAVDDAFMDVDGYAYAHYGIGSEETIVLVRPDAVVGAVVFDTKGLERYFGNIFV</sequence>
<evidence type="ECO:0000256" key="3">
    <source>
        <dbReference type="ARBA" id="ARBA00022827"/>
    </source>
</evidence>
<dbReference type="PANTHER" id="PTHR43004:SF19">
    <property type="entry name" value="BINDING MONOOXYGENASE, PUTATIVE (JCVI)-RELATED"/>
    <property type="match status" value="1"/>
</dbReference>
<dbReference type="Gene3D" id="3.50.50.60">
    <property type="entry name" value="FAD/NAD(P)-binding domain"/>
    <property type="match status" value="1"/>
</dbReference>
<dbReference type="Proteomes" id="UP000076761">
    <property type="component" value="Unassembled WGS sequence"/>
</dbReference>
<dbReference type="GO" id="GO:0016709">
    <property type="term" value="F:oxidoreductase activity, acting on paired donors, with incorporation or reduction of molecular oxygen, NAD(P)H as one donor, and incorporation of one atom of oxygen"/>
    <property type="evidence" value="ECO:0007669"/>
    <property type="project" value="UniProtKB-ARBA"/>
</dbReference>
<dbReference type="InterPro" id="IPR036188">
    <property type="entry name" value="FAD/NAD-bd_sf"/>
</dbReference>
<keyword evidence="2" id="KW-0285">Flavoprotein</keyword>
<gene>
    <name evidence="6" type="ORF">NEOLEDRAFT_1179028</name>
</gene>
<dbReference type="AlphaFoldDB" id="A0A165S4G9"/>
<dbReference type="SUPFAM" id="SSF51905">
    <property type="entry name" value="FAD/NAD(P)-binding domain"/>
    <property type="match status" value="1"/>
</dbReference>
<evidence type="ECO:0000313" key="7">
    <source>
        <dbReference type="Proteomes" id="UP000076761"/>
    </source>
</evidence>
<name>A0A165S4G9_9AGAM</name>
<dbReference type="OrthoDB" id="2690153at2759"/>
<dbReference type="Gene3D" id="3.40.30.20">
    <property type="match status" value="1"/>
</dbReference>
<proteinExistence type="predicted"/>
<evidence type="ECO:0000256" key="1">
    <source>
        <dbReference type="ARBA" id="ARBA00001974"/>
    </source>
</evidence>
<comment type="cofactor">
    <cofactor evidence="1">
        <name>FAD</name>
        <dbReference type="ChEBI" id="CHEBI:57692"/>
    </cofactor>
</comment>
<evidence type="ECO:0000256" key="4">
    <source>
        <dbReference type="ARBA" id="ARBA00023002"/>
    </source>
</evidence>
<dbReference type="Pfam" id="PF01494">
    <property type="entry name" value="FAD_binding_3"/>
    <property type="match status" value="1"/>
</dbReference>
<dbReference type="STRING" id="1314782.A0A165S4G9"/>
<keyword evidence="7" id="KW-1185">Reference proteome</keyword>
<dbReference type="Gene3D" id="3.30.70.2450">
    <property type="match status" value="1"/>
</dbReference>
<keyword evidence="3" id="KW-0274">FAD</keyword>
<dbReference type="InterPro" id="IPR038220">
    <property type="entry name" value="PHOX_C_sf"/>
</dbReference>
<evidence type="ECO:0000259" key="5">
    <source>
        <dbReference type="Pfam" id="PF01494"/>
    </source>
</evidence>
<reference evidence="6 7" key="1">
    <citation type="journal article" date="2016" name="Mol. Biol. Evol.">
        <title>Comparative Genomics of Early-Diverging Mushroom-Forming Fungi Provides Insights into the Origins of Lignocellulose Decay Capabilities.</title>
        <authorList>
            <person name="Nagy L.G."/>
            <person name="Riley R."/>
            <person name="Tritt A."/>
            <person name="Adam C."/>
            <person name="Daum C."/>
            <person name="Floudas D."/>
            <person name="Sun H."/>
            <person name="Yadav J.S."/>
            <person name="Pangilinan J."/>
            <person name="Larsson K.H."/>
            <person name="Matsuura K."/>
            <person name="Barry K."/>
            <person name="Labutti K."/>
            <person name="Kuo R."/>
            <person name="Ohm R.A."/>
            <person name="Bhattacharya S.S."/>
            <person name="Shirouzu T."/>
            <person name="Yoshinaga Y."/>
            <person name="Martin F.M."/>
            <person name="Grigoriev I.V."/>
            <person name="Hibbett D.S."/>
        </authorList>
    </citation>
    <scope>NUCLEOTIDE SEQUENCE [LARGE SCALE GENOMIC DNA]</scope>
    <source>
        <strain evidence="6 7">HHB14362 ss-1</strain>
    </source>
</reference>
<dbReference type="GO" id="GO:0071949">
    <property type="term" value="F:FAD binding"/>
    <property type="evidence" value="ECO:0007669"/>
    <property type="project" value="InterPro"/>
</dbReference>